<dbReference type="Proteomes" id="UP000789831">
    <property type="component" value="Unassembled WGS sequence"/>
</dbReference>
<reference evidence="1" key="1">
    <citation type="submission" date="2021-06" db="EMBL/GenBank/DDBJ databases">
        <authorList>
            <person name="Kallberg Y."/>
            <person name="Tangrot J."/>
            <person name="Rosling A."/>
        </authorList>
    </citation>
    <scope>NUCLEOTIDE SEQUENCE</scope>
    <source>
        <strain evidence="1">MT106</strain>
    </source>
</reference>
<name>A0A9N9CA39_9GLOM</name>
<accession>A0A9N9CA39</accession>
<evidence type="ECO:0000313" key="2">
    <source>
        <dbReference type="Proteomes" id="UP000789831"/>
    </source>
</evidence>
<feature type="non-terminal residue" evidence="1">
    <location>
        <position position="49"/>
    </location>
</feature>
<keyword evidence="2" id="KW-1185">Reference proteome</keyword>
<gene>
    <name evidence="1" type="ORF">AGERDE_LOCUS8698</name>
</gene>
<protein>
    <submittedName>
        <fullName evidence="1">1802_t:CDS:1</fullName>
    </submittedName>
</protein>
<evidence type="ECO:0000313" key="1">
    <source>
        <dbReference type="EMBL" id="CAG8592924.1"/>
    </source>
</evidence>
<proteinExistence type="predicted"/>
<comment type="caution">
    <text evidence="1">The sequence shown here is derived from an EMBL/GenBank/DDBJ whole genome shotgun (WGS) entry which is preliminary data.</text>
</comment>
<sequence>MSLIHPHNPINLPCYIYENHVVRIELDPDCILIHYLLYVGTSLLGSSGN</sequence>
<organism evidence="1 2">
    <name type="scientific">Ambispora gerdemannii</name>
    <dbReference type="NCBI Taxonomy" id="144530"/>
    <lineage>
        <taxon>Eukaryota</taxon>
        <taxon>Fungi</taxon>
        <taxon>Fungi incertae sedis</taxon>
        <taxon>Mucoromycota</taxon>
        <taxon>Glomeromycotina</taxon>
        <taxon>Glomeromycetes</taxon>
        <taxon>Archaeosporales</taxon>
        <taxon>Ambisporaceae</taxon>
        <taxon>Ambispora</taxon>
    </lineage>
</organism>
<dbReference type="EMBL" id="CAJVPL010001929">
    <property type="protein sequence ID" value="CAG8592924.1"/>
    <property type="molecule type" value="Genomic_DNA"/>
</dbReference>
<dbReference type="AlphaFoldDB" id="A0A9N9CA39"/>